<dbReference type="GO" id="GO:0003677">
    <property type="term" value="F:DNA binding"/>
    <property type="evidence" value="ECO:0007669"/>
    <property type="project" value="UniProtKB-KW"/>
</dbReference>
<comment type="similarity">
    <text evidence="1">Belongs to the LysR transcriptional regulatory family.</text>
</comment>
<dbReference type="InterPro" id="IPR036390">
    <property type="entry name" value="WH_DNA-bd_sf"/>
</dbReference>
<dbReference type="Gene3D" id="1.10.10.10">
    <property type="entry name" value="Winged helix-like DNA-binding domain superfamily/Winged helix DNA-binding domain"/>
    <property type="match status" value="1"/>
</dbReference>
<dbReference type="InterPro" id="IPR050950">
    <property type="entry name" value="HTH-type_LysR_regulators"/>
</dbReference>
<dbReference type="AlphaFoldDB" id="A0A854A3S5"/>
<evidence type="ECO:0000256" key="3">
    <source>
        <dbReference type="ARBA" id="ARBA00023125"/>
    </source>
</evidence>
<proteinExistence type="inferred from homology"/>
<keyword evidence="2" id="KW-0805">Transcription regulation</keyword>
<dbReference type="Pfam" id="PF00126">
    <property type="entry name" value="HTH_1"/>
    <property type="match status" value="1"/>
</dbReference>
<dbReference type="PANTHER" id="PTHR30419:SF30">
    <property type="entry name" value="LYSR FAMILY TRANSCRIPTIONAL REGULATOR"/>
    <property type="match status" value="1"/>
</dbReference>
<evidence type="ECO:0000259" key="5">
    <source>
        <dbReference type="PROSITE" id="PS50931"/>
    </source>
</evidence>
<dbReference type="GO" id="GO:0005829">
    <property type="term" value="C:cytosol"/>
    <property type="evidence" value="ECO:0007669"/>
    <property type="project" value="TreeGrafter"/>
</dbReference>
<dbReference type="SUPFAM" id="SSF46785">
    <property type="entry name" value="Winged helix' DNA-binding domain"/>
    <property type="match status" value="1"/>
</dbReference>
<evidence type="ECO:0000256" key="1">
    <source>
        <dbReference type="ARBA" id="ARBA00009437"/>
    </source>
</evidence>
<dbReference type="PRINTS" id="PR00039">
    <property type="entry name" value="HTHLYSR"/>
</dbReference>
<evidence type="ECO:0000313" key="6">
    <source>
        <dbReference type="EMBL" id="OKA29113.1"/>
    </source>
</evidence>
<protein>
    <submittedName>
        <fullName evidence="6">LysR family transcriptional regulator</fullName>
    </submittedName>
</protein>
<dbReference type="SUPFAM" id="SSF53850">
    <property type="entry name" value="Periplasmic binding protein-like II"/>
    <property type="match status" value="1"/>
</dbReference>
<comment type="caution">
    <text evidence="6">The sequence shown here is derived from an EMBL/GenBank/DDBJ whole genome shotgun (WGS) entry which is preliminary data.</text>
</comment>
<dbReference type="RefSeq" id="WP_073508796.1">
    <property type="nucleotide sequence ID" value="NZ_MPJD01000003.1"/>
</dbReference>
<gene>
    <name evidence="6" type="ORF">BOH74_01470</name>
</gene>
<keyword evidence="3" id="KW-0238">DNA-binding</keyword>
<dbReference type="EMBL" id="MPJD01000003">
    <property type="protein sequence ID" value="OKA29113.1"/>
    <property type="molecule type" value="Genomic_DNA"/>
</dbReference>
<evidence type="ECO:0000256" key="2">
    <source>
        <dbReference type="ARBA" id="ARBA00023015"/>
    </source>
</evidence>
<dbReference type="Gene3D" id="3.40.190.290">
    <property type="match status" value="1"/>
</dbReference>
<dbReference type="PANTHER" id="PTHR30419">
    <property type="entry name" value="HTH-TYPE TRANSCRIPTIONAL REGULATOR YBHD"/>
    <property type="match status" value="1"/>
</dbReference>
<accession>A0A854A3S5</accession>
<dbReference type="Pfam" id="PF03466">
    <property type="entry name" value="LysR_substrate"/>
    <property type="match status" value="1"/>
</dbReference>
<feature type="domain" description="HTH lysR-type" evidence="5">
    <location>
        <begin position="22"/>
        <end position="79"/>
    </location>
</feature>
<dbReference type="PROSITE" id="PS50931">
    <property type="entry name" value="HTH_LYSR"/>
    <property type="match status" value="1"/>
</dbReference>
<dbReference type="Proteomes" id="UP000185990">
    <property type="component" value="Unassembled WGS sequence"/>
</dbReference>
<name>A0A854A3S5_9PSED</name>
<dbReference type="GO" id="GO:0003700">
    <property type="term" value="F:DNA-binding transcription factor activity"/>
    <property type="evidence" value="ECO:0007669"/>
    <property type="project" value="InterPro"/>
</dbReference>
<dbReference type="InterPro" id="IPR000847">
    <property type="entry name" value="LysR_HTH_N"/>
</dbReference>
<dbReference type="CDD" id="cd05466">
    <property type="entry name" value="PBP2_LTTR_substrate"/>
    <property type="match status" value="1"/>
</dbReference>
<dbReference type="InterPro" id="IPR036388">
    <property type="entry name" value="WH-like_DNA-bd_sf"/>
</dbReference>
<sequence>MTASNHPCGVTPAGRRPLSERVDWNLLRTFQMIAQEMSISRAAVRLHLSQPAVTQALKRLEEQIGVALIERNGPRFQLTRAGVETLKIAGEVHGHFGQLQAAVEAASDQVIGPVRLLSVSGIECPAYDRFLAALHRDYPGITLEIEVRSSEAILSALSHKTATFGLAVNRSTYPWLHQQCLTTERYRFYCSDQHPLFGRSDLTLSDLRLEPLIVITGDLLGGNLSPLAEFRDRHSLSGDIVASTADIQEALRLVLAGFGIGCLPDHVCLDSRVAARLWPLPPEEEVCAMDINLLWHAGQRLSHAEAVFLQRLRNAPGVVADEQHEAAIGQRP</sequence>
<organism evidence="6 7">
    <name type="scientific">Pseudomonas versuta</name>
    <dbReference type="NCBI Taxonomy" id="1788301"/>
    <lineage>
        <taxon>Bacteria</taxon>
        <taxon>Pseudomonadati</taxon>
        <taxon>Pseudomonadota</taxon>
        <taxon>Gammaproteobacteria</taxon>
        <taxon>Pseudomonadales</taxon>
        <taxon>Pseudomonadaceae</taxon>
        <taxon>Pseudomonas</taxon>
    </lineage>
</organism>
<keyword evidence="4" id="KW-0804">Transcription</keyword>
<dbReference type="InterPro" id="IPR005119">
    <property type="entry name" value="LysR_subst-bd"/>
</dbReference>
<reference evidence="6 7" key="1">
    <citation type="submission" date="2016-11" db="EMBL/GenBank/DDBJ databases">
        <title>Draft genome of Pseudomonas versuta A4R1.12.</title>
        <authorList>
            <person name="See-Too W.-S."/>
        </authorList>
    </citation>
    <scope>NUCLEOTIDE SEQUENCE [LARGE SCALE GENOMIC DNA]</scope>
    <source>
        <strain evidence="6 7">A4R1.12</strain>
    </source>
</reference>
<evidence type="ECO:0000256" key="4">
    <source>
        <dbReference type="ARBA" id="ARBA00023163"/>
    </source>
</evidence>
<evidence type="ECO:0000313" key="7">
    <source>
        <dbReference type="Proteomes" id="UP000185990"/>
    </source>
</evidence>